<evidence type="ECO:0000256" key="10">
    <source>
        <dbReference type="ARBA" id="ARBA00023014"/>
    </source>
</evidence>
<dbReference type="Gene3D" id="3.10.20.600">
    <property type="match status" value="1"/>
</dbReference>
<comment type="cofactor">
    <cofactor evidence="2 13">
        <name>[4Fe-4S] cluster</name>
        <dbReference type="ChEBI" id="CHEBI:49883"/>
    </cofactor>
</comment>
<feature type="domain" description="NADH-ubiquinone oxidoreductase 51kDa subunit iron-sulphur binding" evidence="14">
    <location>
        <begin position="325"/>
        <end position="370"/>
    </location>
</feature>
<dbReference type="InterPro" id="IPR037225">
    <property type="entry name" value="Nuo51_FMN-bd_sf"/>
</dbReference>
<keyword evidence="7 13" id="KW-0479">Metal-binding</keyword>
<evidence type="ECO:0000313" key="15">
    <source>
        <dbReference type="EMBL" id="CUU06068.1"/>
    </source>
</evidence>
<accession>A0A0N7MR19</accession>
<keyword evidence="9 13" id="KW-0408">Iron</keyword>
<keyword evidence="11 13" id="KW-0520">NAD</keyword>
<evidence type="ECO:0000256" key="3">
    <source>
        <dbReference type="ARBA" id="ARBA00007523"/>
    </source>
</evidence>
<accession>A0A0P1LNB7</accession>
<comment type="function">
    <text evidence="13">NDH-1 shuttles electrons from NADH, via FMN and iron-sulfur (Fe-S) centers, to quinones in the respiratory chain.</text>
</comment>
<dbReference type="PROSITE" id="PS00644">
    <property type="entry name" value="COMPLEX1_51K_1"/>
    <property type="match status" value="1"/>
</dbReference>
<dbReference type="FunFam" id="3.40.50.11540:FF:000001">
    <property type="entry name" value="NADH dehydrogenase [ubiquinone] flavoprotein 1, mitochondrial"/>
    <property type="match status" value="1"/>
</dbReference>
<dbReference type="GO" id="GO:0003954">
    <property type="term" value="F:NADH dehydrogenase activity"/>
    <property type="evidence" value="ECO:0007669"/>
    <property type="project" value="TreeGrafter"/>
</dbReference>
<dbReference type="InterPro" id="IPR001949">
    <property type="entry name" value="NADH-UbQ_OxRdtase_51kDa_CS"/>
</dbReference>
<evidence type="ECO:0000259" key="14">
    <source>
        <dbReference type="SMART" id="SM00928"/>
    </source>
</evidence>
<dbReference type="GO" id="GO:0010181">
    <property type="term" value="F:FMN binding"/>
    <property type="evidence" value="ECO:0007669"/>
    <property type="project" value="InterPro"/>
</dbReference>
<evidence type="ECO:0000256" key="7">
    <source>
        <dbReference type="ARBA" id="ARBA00022723"/>
    </source>
</evidence>
<dbReference type="InterPro" id="IPR050837">
    <property type="entry name" value="ComplexI_51kDa_subunit"/>
</dbReference>
<comment type="cofactor">
    <cofactor evidence="1 13">
        <name>FMN</name>
        <dbReference type="ChEBI" id="CHEBI:58210"/>
    </cofactor>
</comment>
<dbReference type="GO" id="GO:0046872">
    <property type="term" value="F:metal ion binding"/>
    <property type="evidence" value="ECO:0007669"/>
    <property type="project" value="UniProtKB-KW"/>
</dbReference>
<evidence type="ECO:0000256" key="13">
    <source>
        <dbReference type="RuleBase" id="RU364066"/>
    </source>
</evidence>
<comment type="similarity">
    <text evidence="3 13">Belongs to the complex I 51 kDa subunit family.</text>
</comment>
<dbReference type="InterPro" id="IPR037207">
    <property type="entry name" value="Nuop51_4Fe4S-bd_sf"/>
</dbReference>
<evidence type="ECO:0000256" key="12">
    <source>
        <dbReference type="ARBA" id="ARBA00047712"/>
    </source>
</evidence>
<dbReference type="Gene3D" id="6.10.250.1450">
    <property type="match status" value="1"/>
</dbReference>
<accession>A0A0P1M4T7</accession>
<dbReference type="SUPFAM" id="SSF142019">
    <property type="entry name" value="Nqo1 FMN-binding domain-like"/>
    <property type="match status" value="1"/>
</dbReference>
<sequence>MEQIKLILKDIPELHRIEVYEANGGYSALRKALGMKPDEIIEEVKKSGLRGRGGAAFPTGMKWSFMPKDSRPKYLIVNADEGEPGTFKDRAIIEKNPHQLIEGALIAAYAIGAQTIYVYIRGEYVKWMKILQNAIDEAYSRGYIGKNILGSGFSVDIYIHRGAGAYICGEESALMESIEGKRGYPRVKPPFPAQYGLWGYPTTINNVETLANVPVIIEKGGEWYSKIGAPKHPGTILFGVSGHVNKPGIYELPTGILLTDLIYKYAGGVRNNKKIKAVIPGGSSTPALRGDQIEGVTMDFDSLRNAGSMIGTGGVIVMDEDTDMVKVLWRIAKFYWHESCGQCTPCREGTGWMFKILDRIVKGGGRPEDLDLLVSVANNIEGNTICALGDAAAWPIKFGVQRFREDFEKYIKFKSTVLVEK</sequence>
<dbReference type="InterPro" id="IPR054765">
    <property type="entry name" value="SLBB_dom"/>
</dbReference>
<proteinExistence type="inferred from homology"/>
<gene>
    <name evidence="15" type="ORF">JGI4_01425</name>
</gene>
<keyword evidence="8" id="KW-1278">Translocase</keyword>
<dbReference type="GO" id="GO:0051287">
    <property type="term" value="F:NAD binding"/>
    <property type="evidence" value="ECO:0007669"/>
    <property type="project" value="UniProtKB-UniRule"/>
</dbReference>
<evidence type="ECO:0000256" key="5">
    <source>
        <dbReference type="ARBA" id="ARBA00022630"/>
    </source>
</evidence>
<dbReference type="SUPFAM" id="SSF142984">
    <property type="entry name" value="Nqo1 middle domain-like"/>
    <property type="match status" value="1"/>
</dbReference>
<evidence type="ECO:0000256" key="9">
    <source>
        <dbReference type="ARBA" id="ARBA00023004"/>
    </source>
</evidence>
<dbReference type="PANTHER" id="PTHR11780">
    <property type="entry name" value="NADH-UBIQUINONE OXIDOREDUCTASE FLAVOPROTEIN 1 NDUFV1"/>
    <property type="match status" value="1"/>
</dbReference>
<name>A0A0P1M4T7_9BACT</name>
<dbReference type="AlphaFoldDB" id="A0A0P1M4T7"/>
<dbReference type="GO" id="GO:0048038">
    <property type="term" value="F:quinone binding"/>
    <property type="evidence" value="ECO:0007669"/>
    <property type="project" value="UniProtKB-KW"/>
</dbReference>
<dbReference type="PANTHER" id="PTHR11780:SF10">
    <property type="entry name" value="NADH DEHYDROGENASE [UBIQUINONE] FLAVOPROTEIN 1, MITOCHONDRIAL"/>
    <property type="match status" value="1"/>
</dbReference>
<keyword evidence="4 13" id="KW-0004">4Fe-4S</keyword>
<dbReference type="NCBIfam" id="TIGR01959">
    <property type="entry name" value="nuoF_fam"/>
    <property type="match status" value="1"/>
</dbReference>
<dbReference type="EC" id="7.1.1.-" evidence="13"/>
<evidence type="ECO:0000256" key="6">
    <source>
        <dbReference type="ARBA" id="ARBA00022643"/>
    </source>
</evidence>
<accession>A0A0P1M9I3</accession>
<dbReference type="GO" id="GO:0051539">
    <property type="term" value="F:4 iron, 4 sulfur cluster binding"/>
    <property type="evidence" value="ECO:0007669"/>
    <property type="project" value="UniProtKB-UniRule"/>
</dbReference>
<dbReference type="EMBL" id="FAOP01000005">
    <property type="protein sequence ID" value="CUU06068.1"/>
    <property type="molecule type" value="Genomic_DNA"/>
</dbReference>
<dbReference type="Pfam" id="PF22461">
    <property type="entry name" value="SLBB_2"/>
    <property type="match status" value="1"/>
</dbReference>
<protein>
    <recommendedName>
        <fullName evidence="13">NADH-quinone oxidoreductase subunit F</fullName>
        <ecNumber evidence="13">7.1.1.-</ecNumber>
    </recommendedName>
</protein>
<dbReference type="PROSITE" id="PS00645">
    <property type="entry name" value="COMPLEX1_51K_2"/>
    <property type="match status" value="1"/>
</dbReference>
<comment type="catalytic activity">
    <reaction evidence="12 13">
        <text>a quinone + NADH + 5 H(+)(in) = a quinol + NAD(+) + 4 H(+)(out)</text>
        <dbReference type="Rhea" id="RHEA:57888"/>
        <dbReference type="ChEBI" id="CHEBI:15378"/>
        <dbReference type="ChEBI" id="CHEBI:24646"/>
        <dbReference type="ChEBI" id="CHEBI:57540"/>
        <dbReference type="ChEBI" id="CHEBI:57945"/>
        <dbReference type="ChEBI" id="CHEBI:132124"/>
    </reaction>
</comment>
<dbReference type="SMART" id="SM00928">
    <property type="entry name" value="NADH_4Fe-4S"/>
    <property type="match status" value="1"/>
</dbReference>
<dbReference type="GO" id="GO:0008137">
    <property type="term" value="F:NADH dehydrogenase (ubiquinone) activity"/>
    <property type="evidence" value="ECO:0007669"/>
    <property type="project" value="InterPro"/>
</dbReference>
<accession>A0A0P1NX69</accession>
<evidence type="ECO:0000256" key="11">
    <source>
        <dbReference type="ARBA" id="ARBA00023027"/>
    </source>
</evidence>
<keyword evidence="5 13" id="KW-0285">Flavoprotein</keyword>
<evidence type="ECO:0000313" key="16">
    <source>
        <dbReference type="Proteomes" id="UP000182011"/>
    </source>
</evidence>
<keyword evidence="6 13" id="KW-0288">FMN</keyword>
<dbReference type="Proteomes" id="UP000182011">
    <property type="component" value="Unassembled WGS sequence"/>
</dbReference>
<evidence type="ECO:0000256" key="2">
    <source>
        <dbReference type="ARBA" id="ARBA00001966"/>
    </source>
</evidence>
<accession>A0A0P1LRU6</accession>
<evidence type="ECO:0000256" key="8">
    <source>
        <dbReference type="ARBA" id="ARBA00022967"/>
    </source>
</evidence>
<dbReference type="InterPro" id="IPR011538">
    <property type="entry name" value="Nuo51_FMN-bd"/>
</dbReference>
<accession>A0A0P1P9X3</accession>
<dbReference type="InterPro" id="IPR019575">
    <property type="entry name" value="Nuop51_4Fe4S-bd"/>
</dbReference>
<keyword evidence="10 13" id="KW-0411">Iron-sulfur</keyword>
<dbReference type="InterPro" id="IPR011537">
    <property type="entry name" value="NADH-UbQ_OxRdtase_suF"/>
</dbReference>
<dbReference type="Gene3D" id="1.20.1440.230">
    <property type="entry name" value="NADH-ubiquinone oxidoreductase 51kDa subunit, iron-sulphur binding domain"/>
    <property type="match status" value="1"/>
</dbReference>
<evidence type="ECO:0000256" key="1">
    <source>
        <dbReference type="ARBA" id="ARBA00001917"/>
    </source>
</evidence>
<dbReference type="SUPFAM" id="SSF140490">
    <property type="entry name" value="Nqo1C-terminal domain-like"/>
    <property type="match status" value="1"/>
</dbReference>
<evidence type="ECO:0000256" key="4">
    <source>
        <dbReference type="ARBA" id="ARBA00022485"/>
    </source>
</evidence>
<keyword evidence="13" id="KW-0874">Quinone</keyword>
<accession>A0A0S4N456</accession>
<dbReference type="Pfam" id="PF01512">
    <property type="entry name" value="Complex1_51K"/>
    <property type="match status" value="1"/>
</dbReference>
<accession>A0A0P1NYA2</accession>
<dbReference type="FunFam" id="1.20.1440.230:FF:000001">
    <property type="entry name" value="Mitochondrial NADH dehydrogenase flavoprotein 1"/>
    <property type="match status" value="1"/>
</dbReference>
<dbReference type="STRING" id="1633631.GCA_001442925_01420"/>
<dbReference type="RefSeq" id="WP_047134826.1">
    <property type="nucleotide sequence ID" value="NZ_CZVJ01000015.1"/>
</dbReference>
<dbReference type="Pfam" id="PF10589">
    <property type="entry name" value="NADH_4Fe-4S"/>
    <property type="match status" value="1"/>
</dbReference>
<dbReference type="NCBIfam" id="NF010120">
    <property type="entry name" value="PRK13596.1"/>
    <property type="match status" value="1"/>
</dbReference>
<dbReference type="GO" id="GO:0045333">
    <property type="term" value="P:cellular respiration"/>
    <property type="evidence" value="ECO:0007669"/>
    <property type="project" value="TreeGrafter"/>
</dbReference>
<organism evidence="15 16">
    <name type="scientific">Candidatus Kryptonium thompsonii</name>
    <dbReference type="NCBI Taxonomy" id="1633631"/>
    <lineage>
        <taxon>Bacteria</taxon>
        <taxon>Pseudomonadati</taxon>
        <taxon>Candidatus Kryptoniota</taxon>
        <taxon>Candidatus Kryptonium</taxon>
    </lineage>
</organism>
<dbReference type="OrthoDB" id="9761899at2"/>
<reference evidence="15 16" key="1">
    <citation type="submission" date="2015-11" db="EMBL/GenBank/DDBJ databases">
        <authorList>
            <person name="Zhang Y."/>
            <person name="Guo Z."/>
        </authorList>
    </citation>
    <scope>NUCLEOTIDE SEQUENCE [LARGE SCALE GENOMIC DNA]</scope>
    <source>
        <strain evidence="15">JGI-4</strain>
    </source>
</reference>
<dbReference type="Gene3D" id="3.40.50.11540">
    <property type="entry name" value="NADH-ubiquinone oxidoreductase 51kDa subunit"/>
    <property type="match status" value="1"/>
</dbReference>